<feature type="transmembrane region" description="Helical" evidence="7">
    <location>
        <begin position="249"/>
        <end position="271"/>
    </location>
</feature>
<feature type="transmembrane region" description="Helical" evidence="7">
    <location>
        <begin position="367"/>
        <end position="387"/>
    </location>
</feature>
<gene>
    <name evidence="9" type="ORF">LCB40_13350</name>
</gene>
<dbReference type="InterPro" id="IPR011701">
    <property type="entry name" value="MFS"/>
</dbReference>
<accession>A0A916QHH0</accession>
<protein>
    <submittedName>
        <fullName evidence="9">Major facilitator superfamily transporter</fullName>
    </submittedName>
</protein>
<keyword evidence="5 7" id="KW-1133">Transmembrane helix</keyword>
<feature type="transmembrane region" description="Helical" evidence="7">
    <location>
        <begin position="54"/>
        <end position="71"/>
    </location>
</feature>
<feature type="transmembrane region" description="Helical" evidence="7">
    <location>
        <begin position="209"/>
        <end position="229"/>
    </location>
</feature>
<dbReference type="RefSeq" id="WP_212781143.1">
    <property type="nucleotide sequence ID" value="NZ_BMAY01000011.1"/>
</dbReference>
<feature type="transmembrane region" description="Helical" evidence="7">
    <location>
        <begin position="278"/>
        <end position="295"/>
    </location>
</feature>
<comment type="caution">
    <text evidence="9">The sequence shown here is derived from an EMBL/GenBank/DDBJ whole genome shotgun (WGS) entry which is preliminary data.</text>
</comment>
<name>A0A916QHH0_9LACO</name>
<feature type="transmembrane region" description="Helical" evidence="7">
    <location>
        <begin position="12"/>
        <end position="34"/>
    </location>
</feature>
<keyword evidence="4 7" id="KW-0812">Transmembrane</keyword>
<dbReference type="GO" id="GO:0005886">
    <property type="term" value="C:plasma membrane"/>
    <property type="evidence" value="ECO:0007669"/>
    <property type="project" value="UniProtKB-SubCell"/>
</dbReference>
<keyword evidence="6 7" id="KW-0472">Membrane</keyword>
<keyword evidence="2" id="KW-0813">Transport</keyword>
<evidence type="ECO:0000256" key="6">
    <source>
        <dbReference type="ARBA" id="ARBA00023136"/>
    </source>
</evidence>
<evidence type="ECO:0000313" key="9">
    <source>
        <dbReference type="EMBL" id="GFZ27455.1"/>
    </source>
</evidence>
<dbReference type="InterPro" id="IPR050171">
    <property type="entry name" value="MFS_Transporters"/>
</dbReference>
<dbReference type="AlphaFoldDB" id="A0A916QHH0"/>
<reference evidence="9" key="1">
    <citation type="submission" date="2020-08" db="EMBL/GenBank/DDBJ databases">
        <title>Taxonomic study for Lactobacillus species isolated from hardwood bark.</title>
        <authorList>
            <person name="Tohno M."/>
            <person name="Tanizawa Y."/>
        </authorList>
    </citation>
    <scope>NUCLEOTIDE SEQUENCE</scope>
    <source>
        <strain evidence="9">B40</strain>
    </source>
</reference>
<sequence length="411" mass="45289">MNEKKQIQDGIMFKISLLSISIFLMMAPAISPALTLMYKAFPDQSPAAVEELTTIPNIGIVVGLIVSPFLIKFFKEKITVLIGLAITLLAGTFPMYANAYTPILISRFLIGFGIGLFNSLAVSLIPKFYQRDEDELAQMIGFQNVMGTIGSALASFLISWLLGYGWHGAFAIYLLVIPVFLLFAAFVKFPQEETVVTTEKSAKKSSNKINSKVVLIAALMFLLFIFYMTMAFKLPVFAVQNGIMSNSTYSFTIGVLSLVGIPIGAAFGKIYKVLHDKIFPLGAFFTFVGFLGLALSTNSVVFIIFYILLTFGFGLMVPYMYNWLDWAAPRESINFATTIVLVLVNVGCSISPMVINWIQSLIGNSSAQMSLMVSAVFFGLFFIYALGHYLSVHRHHLAAQKDAADNKTKQA</sequence>
<evidence type="ECO:0000256" key="5">
    <source>
        <dbReference type="ARBA" id="ARBA00022989"/>
    </source>
</evidence>
<feature type="transmembrane region" description="Helical" evidence="7">
    <location>
        <begin position="103"/>
        <end position="125"/>
    </location>
</feature>
<dbReference type="InterPro" id="IPR020846">
    <property type="entry name" value="MFS_dom"/>
</dbReference>
<evidence type="ECO:0000259" key="8">
    <source>
        <dbReference type="PROSITE" id="PS50850"/>
    </source>
</evidence>
<keyword evidence="10" id="KW-1185">Reference proteome</keyword>
<feature type="transmembrane region" description="Helical" evidence="7">
    <location>
        <begin position="78"/>
        <end position="97"/>
    </location>
</feature>
<dbReference type="EMBL" id="BMAY01000011">
    <property type="protein sequence ID" value="GFZ27455.1"/>
    <property type="molecule type" value="Genomic_DNA"/>
</dbReference>
<feature type="transmembrane region" description="Helical" evidence="7">
    <location>
        <begin position="333"/>
        <end position="355"/>
    </location>
</feature>
<evidence type="ECO:0000256" key="7">
    <source>
        <dbReference type="SAM" id="Phobius"/>
    </source>
</evidence>
<evidence type="ECO:0000256" key="4">
    <source>
        <dbReference type="ARBA" id="ARBA00022692"/>
    </source>
</evidence>
<feature type="transmembrane region" description="Helical" evidence="7">
    <location>
        <begin position="170"/>
        <end position="189"/>
    </location>
</feature>
<evidence type="ECO:0000256" key="1">
    <source>
        <dbReference type="ARBA" id="ARBA00004651"/>
    </source>
</evidence>
<feature type="domain" description="Major facilitator superfamily (MFS) profile" evidence="8">
    <location>
        <begin position="12"/>
        <end position="391"/>
    </location>
</feature>
<dbReference type="PROSITE" id="PS50850">
    <property type="entry name" value="MFS"/>
    <property type="match status" value="1"/>
</dbReference>
<proteinExistence type="predicted"/>
<dbReference type="InterPro" id="IPR036259">
    <property type="entry name" value="MFS_trans_sf"/>
</dbReference>
<comment type="subcellular location">
    <subcellularLocation>
        <location evidence="1">Cell membrane</location>
        <topology evidence="1">Multi-pass membrane protein</topology>
    </subcellularLocation>
</comment>
<keyword evidence="3" id="KW-1003">Cell membrane</keyword>
<dbReference type="Pfam" id="PF07690">
    <property type="entry name" value="MFS_1"/>
    <property type="match status" value="1"/>
</dbReference>
<dbReference type="PANTHER" id="PTHR23517">
    <property type="entry name" value="RESISTANCE PROTEIN MDTM, PUTATIVE-RELATED-RELATED"/>
    <property type="match status" value="1"/>
</dbReference>
<evidence type="ECO:0000256" key="2">
    <source>
        <dbReference type="ARBA" id="ARBA00022448"/>
    </source>
</evidence>
<feature type="transmembrane region" description="Helical" evidence="7">
    <location>
        <begin position="301"/>
        <end position="321"/>
    </location>
</feature>
<evidence type="ECO:0000313" key="10">
    <source>
        <dbReference type="Proteomes" id="UP000677218"/>
    </source>
</evidence>
<dbReference type="GO" id="GO:0022857">
    <property type="term" value="F:transmembrane transporter activity"/>
    <property type="evidence" value="ECO:0007669"/>
    <property type="project" value="InterPro"/>
</dbReference>
<dbReference type="Gene3D" id="1.20.1250.20">
    <property type="entry name" value="MFS general substrate transporter like domains"/>
    <property type="match status" value="1"/>
</dbReference>
<feature type="transmembrane region" description="Helical" evidence="7">
    <location>
        <begin position="145"/>
        <end position="164"/>
    </location>
</feature>
<evidence type="ECO:0000256" key="3">
    <source>
        <dbReference type="ARBA" id="ARBA00022475"/>
    </source>
</evidence>
<dbReference type="Proteomes" id="UP000677218">
    <property type="component" value="Unassembled WGS sequence"/>
</dbReference>
<dbReference type="SUPFAM" id="SSF103473">
    <property type="entry name" value="MFS general substrate transporter"/>
    <property type="match status" value="1"/>
</dbReference>
<organism evidence="9 10">
    <name type="scientific">Lactobacillus corticis</name>
    <dbReference type="NCBI Taxonomy" id="2201249"/>
    <lineage>
        <taxon>Bacteria</taxon>
        <taxon>Bacillati</taxon>
        <taxon>Bacillota</taxon>
        <taxon>Bacilli</taxon>
        <taxon>Lactobacillales</taxon>
        <taxon>Lactobacillaceae</taxon>
        <taxon>Lactobacillus</taxon>
    </lineage>
</organism>